<name>A0ABP0YZR1_9ROSI</name>
<evidence type="ECO:0000313" key="2">
    <source>
        <dbReference type="Proteomes" id="UP001642487"/>
    </source>
</evidence>
<protein>
    <submittedName>
        <fullName evidence="1">Uncharacterized protein</fullName>
    </submittedName>
</protein>
<gene>
    <name evidence="1" type="ORF">CITCOLO1_LOCUS18351</name>
</gene>
<keyword evidence="2" id="KW-1185">Reference proteome</keyword>
<proteinExistence type="predicted"/>
<accession>A0ABP0YZR1</accession>
<dbReference type="Proteomes" id="UP001642487">
    <property type="component" value="Chromosome 7"/>
</dbReference>
<reference evidence="1 2" key="1">
    <citation type="submission" date="2024-03" db="EMBL/GenBank/DDBJ databases">
        <authorList>
            <person name="Gkanogiannis A."/>
            <person name="Becerra Lopez-Lavalle L."/>
        </authorList>
    </citation>
    <scope>NUCLEOTIDE SEQUENCE [LARGE SCALE GENOMIC DNA]</scope>
</reference>
<sequence>MFVRSLPKSQPSCLSASRFAEQTLQIHGFASVFYLPQILLIEVVDSDTTQKPPLIVPAAARLTDL</sequence>
<dbReference type="EMBL" id="OZ021741">
    <property type="protein sequence ID" value="CAK9326029.1"/>
    <property type="molecule type" value="Genomic_DNA"/>
</dbReference>
<organism evidence="1 2">
    <name type="scientific">Citrullus colocynthis</name>
    <name type="common">colocynth</name>
    <dbReference type="NCBI Taxonomy" id="252529"/>
    <lineage>
        <taxon>Eukaryota</taxon>
        <taxon>Viridiplantae</taxon>
        <taxon>Streptophyta</taxon>
        <taxon>Embryophyta</taxon>
        <taxon>Tracheophyta</taxon>
        <taxon>Spermatophyta</taxon>
        <taxon>Magnoliopsida</taxon>
        <taxon>eudicotyledons</taxon>
        <taxon>Gunneridae</taxon>
        <taxon>Pentapetalae</taxon>
        <taxon>rosids</taxon>
        <taxon>fabids</taxon>
        <taxon>Cucurbitales</taxon>
        <taxon>Cucurbitaceae</taxon>
        <taxon>Benincaseae</taxon>
        <taxon>Citrullus</taxon>
    </lineage>
</organism>
<feature type="non-terminal residue" evidence="1">
    <location>
        <position position="65"/>
    </location>
</feature>
<evidence type="ECO:0000313" key="1">
    <source>
        <dbReference type="EMBL" id="CAK9326029.1"/>
    </source>
</evidence>